<reference evidence="2" key="1">
    <citation type="submission" date="2024-05" db="EMBL/GenBank/DDBJ databases">
        <title>Isolation and characterization of Sporomusa carbonis sp. nov., a carboxydotrophic hydrogenogen in the genus of Sporomusa isolated from a charcoal burning pile.</title>
        <authorList>
            <person name="Boeer T."/>
            <person name="Rosenbaum F."/>
            <person name="Eysell L."/>
            <person name="Mueller V."/>
            <person name="Daniel R."/>
            <person name="Poehlein A."/>
        </authorList>
    </citation>
    <scope>NUCLEOTIDE SEQUENCE [LARGE SCALE GENOMIC DNA]</scope>
    <source>
        <strain evidence="2">DSM 3132</strain>
    </source>
</reference>
<evidence type="ECO:0000313" key="2">
    <source>
        <dbReference type="EMBL" id="XFO74092.1"/>
    </source>
</evidence>
<keyword evidence="1" id="KW-1133">Transmembrane helix</keyword>
<evidence type="ECO:0000313" key="3">
    <source>
        <dbReference type="Proteomes" id="UP000216052"/>
    </source>
</evidence>
<accession>A0ABZ3J6R9</accession>
<proteinExistence type="predicted"/>
<gene>
    <name evidence="2" type="ORF">SPACI_042010</name>
</gene>
<protein>
    <submittedName>
        <fullName evidence="2">Uncharacterized protein</fullName>
    </submittedName>
</protein>
<dbReference type="PROSITE" id="PS51257">
    <property type="entry name" value="PROKAR_LIPOPROTEIN"/>
    <property type="match status" value="1"/>
</dbReference>
<evidence type="ECO:0000256" key="1">
    <source>
        <dbReference type="SAM" id="Phobius"/>
    </source>
</evidence>
<dbReference type="EMBL" id="CP155571">
    <property type="protein sequence ID" value="XFO74092.1"/>
    <property type="molecule type" value="Genomic_DNA"/>
</dbReference>
<keyword evidence="1" id="KW-0812">Transmembrane</keyword>
<dbReference type="Proteomes" id="UP000216052">
    <property type="component" value="Chromosome"/>
</dbReference>
<name>A0ABZ3J6R9_SPOA4</name>
<organism evidence="2 3">
    <name type="scientific">Sporomusa acidovorans (strain ATCC 49682 / DSM 3132 / Mol)</name>
    <dbReference type="NCBI Taxonomy" id="1123286"/>
    <lineage>
        <taxon>Bacteria</taxon>
        <taxon>Bacillati</taxon>
        <taxon>Bacillota</taxon>
        <taxon>Negativicutes</taxon>
        <taxon>Selenomonadales</taxon>
        <taxon>Sporomusaceae</taxon>
        <taxon>Sporomusa</taxon>
    </lineage>
</organism>
<sequence length="47" mass="5568">MKENMYTYHYFQNRALKRPNHMGNLIFPLAILSACVYITAMFLSLIK</sequence>
<keyword evidence="3" id="KW-1185">Reference proteome</keyword>
<keyword evidence="1" id="KW-0472">Membrane</keyword>
<feature type="transmembrane region" description="Helical" evidence="1">
    <location>
        <begin position="25"/>
        <end position="46"/>
    </location>
</feature>